<dbReference type="InterPro" id="IPR000719">
    <property type="entry name" value="Prot_kinase_dom"/>
</dbReference>
<dbReference type="SMART" id="SM00220">
    <property type="entry name" value="S_TKc"/>
    <property type="match status" value="1"/>
</dbReference>
<dbReference type="Gene3D" id="1.10.510.10">
    <property type="entry name" value="Transferase(Phosphotransferase) domain 1"/>
    <property type="match status" value="1"/>
</dbReference>
<dbReference type="InterPro" id="IPR008271">
    <property type="entry name" value="Ser/Thr_kinase_AS"/>
</dbReference>
<dbReference type="AlphaFoldDB" id="A0A9W7KSE7"/>
<dbReference type="GO" id="GO:0004672">
    <property type="term" value="F:protein kinase activity"/>
    <property type="evidence" value="ECO:0007669"/>
    <property type="project" value="InterPro"/>
</dbReference>
<dbReference type="PROSITE" id="PS00108">
    <property type="entry name" value="PROTEIN_KINASE_ST"/>
    <property type="match status" value="1"/>
</dbReference>
<feature type="region of interest" description="Disordered" evidence="1">
    <location>
        <begin position="1"/>
        <end position="41"/>
    </location>
</feature>
<dbReference type="EMBL" id="BRXX01000404">
    <property type="protein sequence ID" value="GMI09740.1"/>
    <property type="molecule type" value="Genomic_DNA"/>
</dbReference>
<dbReference type="Pfam" id="PF00069">
    <property type="entry name" value="Pkinase"/>
    <property type="match status" value="1"/>
</dbReference>
<evidence type="ECO:0000259" key="2">
    <source>
        <dbReference type="PROSITE" id="PS50011"/>
    </source>
</evidence>
<dbReference type="SUPFAM" id="SSF56112">
    <property type="entry name" value="Protein kinase-like (PK-like)"/>
    <property type="match status" value="1"/>
</dbReference>
<reference evidence="4" key="1">
    <citation type="journal article" date="2023" name="Commun. Biol.">
        <title>Genome analysis of Parmales, the sister group of diatoms, reveals the evolutionary specialization of diatoms from phago-mixotrophs to photoautotrophs.</title>
        <authorList>
            <person name="Ban H."/>
            <person name="Sato S."/>
            <person name="Yoshikawa S."/>
            <person name="Yamada K."/>
            <person name="Nakamura Y."/>
            <person name="Ichinomiya M."/>
            <person name="Sato N."/>
            <person name="Blanc-Mathieu R."/>
            <person name="Endo H."/>
            <person name="Kuwata A."/>
            <person name="Ogata H."/>
        </authorList>
    </citation>
    <scope>NUCLEOTIDE SEQUENCE [LARGE SCALE GENOMIC DNA]</scope>
    <source>
        <strain evidence="4">NIES 3699</strain>
    </source>
</reference>
<gene>
    <name evidence="3" type="ORF">TrVE_jg2933</name>
</gene>
<evidence type="ECO:0000256" key="1">
    <source>
        <dbReference type="SAM" id="MobiDB-lite"/>
    </source>
</evidence>
<protein>
    <recommendedName>
        <fullName evidence="2">Protein kinase domain-containing protein</fullName>
    </recommendedName>
</protein>
<accession>A0A9W7KSE7</accession>
<dbReference type="Proteomes" id="UP001165160">
    <property type="component" value="Unassembled WGS sequence"/>
</dbReference>
<dbReference type="PANTHER" id="PTHR24347">
    <property type="entry name" value="SERINE/THREONINE-PROTEIN KINASE"/>
    <property type="match status" value="1"/>
</dbReference>
<evidence type="ECO:0000313" key="3">
    <source>
        <dbReference type="EMBL" id="GMI09740.1"/>
    </source>
</evidence>
<dbReference type="PROSITE" id="PS50011">
    <property type="entry name" value="PROTEIN_KINASE_DOM"/>
    <property type="match status" value="1"/>
</dbReference>
<sequence length="330" mass="36413">MRAAAAAFTQGFRRSSSTPNLAGDSRDLVLPPGRQSSDKEVDKLYEKGEKIGSGRGEIFKAVEVESGEPCALKIIVRSNLNPNLLASLRNESTITSSFGIQPHVNLCVPIKVHETRSKIVVEMDLVEGGDLMDFLTQTPSLKWLDQMQPLRLLPQIFRGVEYLHRNRVIHGDLKPENILLTRRPGMKLRPGDSLAAAPGCMYKICDFGNSVVVPEEAEVVTLGGKKVGTPGYASPEAWNGEAIGFESDMWSLGILVYVIFTGELPYEPTDEKATAAFYADPKKSFKQLPKWKRMSRGVRKLISSMVVANRAERITIEDALEAECLPGRNL</sequence>
<dbReference type="GO" id="GO:0005524">
    <property type="term" value="F:ATP binding"/>
    <property type="evidence" value="ECO:0007669"/>
    <property type="project" value="InterPro"/>
</dbReference>
<dbReference type="InterPro" id="IPR011009">
    <property type="entry name" value="Kinase-like_dom_sf"/>
</dbReference>
<proteinExistence type="predicted"/>
<feature type="domain" description="Protein kinase" evidence="2">
    <location>
        <begin position="45"/>
        <end position="325"/>
    </location>
</feature>
<name>A0A9W7KSE7_9STRA</name>
<dbReference type="Gene3D" id="3.30.200.20">
    <property type="entry name" value="Phosphorylase Kinase, domain 1"/>
    <property type="match status" value="1"/>
</dbReference>
<comment type="caution">
    <text evidence="3">The sequence shown here is derived from an EMBL/GenBank/DDBJ whole genome shotgun (WGS) entry which is preliminary data.</text>
</comment>
<organism evidence="3 4">
    <name type="scientific">Triparma verrucosa</name>
    <dbReference type="NCBI Taxonomy" id="1606542"/>
    <lineage>
        <taxon>Eukaryota</taxon>
        <taxon>Sar</taxon>
        <taxon>Stramenopiles</taxon>
        <taxon>Ochrophyta</taxon>
        <taxon>Bolidophyceae</taxon>
        <taxon>Parmales</taxon>
        <taxon>Triparmaceae</taxon>
        <taxon>Triparma</taxon>
    </lineage>
</organism>
<evidence type="ECO:0000313" key="4">
    <source>
        <dbReference type="Proteomes" id="UP001165160"/>
    </source>
</evidence>
<keyword evidence="4" id="KW-1185">Reference proteome</keyword>